<dbReference type="EMBL" id="QKUF01000044">
    <property type="protein sequence ID" value="PZW19687.1"/>
    <property type="molecule type" value="Genomic_DNA"/>
</dbReference>
<sequence length="130" mass="14341">MKPAEIRAKFFNRRLKVQDLEVTLPGLEGLNGKLALRELTAKEVVQAERLSKDETGRNEALETAAFVTYSLITREGNEQIFSEQDIDGVAGFGMSVLTPIAEKIRELSAIDADETQKNLKQTTSNTSPTS</sequence>
<reference evidence="1 2" key="1">
    <citation type="submission" date="2018-06" db="EMBL/GenBank/DDBJ databases">
        <title>Genomic Encyclopedia of Archaeal and Bacterial Type Strains, Phase II (KMG-II): from individual species to whole genera.</title>
        <authorList>
            <person name="Goeker M."/>
        </authorList>
    </citation>
    <scope>NUCLEOTIDE SEQUENCE [LARGE SCALE GENOMIC DNA]</scope>
    <source>
        <strain evidence="1 2">ATCC BAA-1881</strain>
    </source>
</reference>
<name>A0A326TS45_THEHA</name>
<organism evidence="1 2">
    <name type="scientific">Thermosporothrix hazakensis</name>
    <dbReference type="NCBI Taxonomy" id="644383"/>
    <lineage>
        <taxon>Bacteria</taxon>
        <taxon>Bacillati</taxon>
        <taxon>Chloroflexota</taxon>
        <taxon>Ktedonobacteria</taxon>
        <taxon>Ktedonobacterales</taxon>
        <taxon>Thermosporotrichaceae</taxon>
        <taxon>Thermosporothrix</taxon>
    </lineage>
</organism>
<gene>
    <name evidence="1" type="ORF">EI42_05996</name>
</gene>
<protein>
    <submittedName>
        <fullName evidence="1">Uncharacterized protein</fullName>
    </submittedName>
</protein>
<dbReference type="Proteomes" id="UP000248806">
    <property type="component" value="Unassembled WGS sequence"/>
</dbReference>
<evidence type="ECO:0000313" key="2">
    <source>
        <dbReference type="Proteomes" id="UP000248806"/>
    </source>
</evidence>
<proteinExistence type="predicted"/>
<dbReference type="AlphaFoldDB" id="A0A326TS45"/>
<accession>A0A326TS45</accession>
<comment type="caution">
    <text evidence="1">The sequence shown here is derived from an EMBL/GenBank/DDBJ whole genome shotgun (WGS) entry which is preliminary data.</text>
</comment>
<evidence type="ECO:0000313" key="1">
    <source>
        <dbReference type="EMBL" id="PZW19687.1"/>
    </source>
</evidence>
<dbReference type="RefSeq" id="WP_111326216.1">
    <property type="nucleotide sequence ID" value="NZ_BIFX01000001.1"/>
</dbReference>
<keyword evidence="2" id="KW-1185">Reference proteome</keyword>